<evidence type="ECO:0000256" key="2">
    <source>
        <dbReference type="SAM" id="Phobius"/>
    </source>
</evidence>
<gene>
    <name evidence="4" type="ORF">BCO_0116801</name>
</gene>
<evidence type="ECO:0000256" key="1">
    <source>
        <dbReference type="SAM" id="Coils"/>
    </source>
</evidence>
<keyword evidence="4" id="KW-0614">Plasmid</keyword>
<protein>
    <recommendedName>
        <fullName evidence="3">BBH37-like helical domain-containing protein</fullName>
    </recommendedName>
</protein>
<dbReference type="HOGENOM" id="CLU_077087_0_0_12"/>
<keyword evidence="2" id="KW-0812">Transmembrane</keyword>
<dbReference type="InterPro" id="IPR058057">
    <property type="entry name" value="BBH37-like"/>
</dbReference>
<dbReference type="Pfam" id="PF25672">
    <property type="entry name" value="BBH37"/>
    <property type="match status" value="1"/>
</dbReference>
<keyword evidence="2" id="KW-0472">Membrane</keyword>
<accession>W5SXE6</accession>
<reference evidence="4" key="1">
    <citation type="submission" date="2013-04" db="EMBL/GenBank/DDBJ databases">
        <title>Comparative Genomics of Relapsing Fever Spirochetes.</title>
        <authorList>
            <person name="Schwan T.G."/>
            <person name="Raffel S.J."/>
            <person name="Porcella S.F."/>
            <person name="Martens C.A."/>
            <person name="Bruno D.P."/>
            <person name="Ricklefs S.M."/>
            <person name="Barbian K.B."/>
        </authorList>
    </citation>
    <scope>NUCLEOTIDE SEQUENCE</scope>
    <source>
        <strain evidence="4">Co53</strain>
        <plasmid evidence="4">unnamed</plasmid>
    </source>
</reference>
<name>W5SXE6_9SPIR</name>
<keyword evidence="1" id="KW-0175">Coiled coil</keyword>
<feature type="coiled-coil region" evidence="1">
    <location>
        <begin position="130"/>
        <end position="182"/>
    </location>
</feature>
<feature type="domain" description="BBH37-like helical" evidence="3">
    <location>
        <begin position="126"/>
        <end position="316"/>
    </location>
</feature>
<feature type="transmembrane region" description="Helical" evidence="2">
    <location>
        <begin position="12"/>
        <end position="31"/>
    </location>
</feature>
<keyword evidence="2" id="KW-1133">Transmembrane helix</keyword>
<evidence type="ECO:0000259" key="3">
    <source>
        <dbReference type="Pfam" id="PF25672"/>
    </source>
</evidence>
<dbReference type="AlphaFoldDB" id="W5SXE6"/>
<sequence>MISPEGNMKKNIFVIYMLTLLCLLSCDINALNELLGKAKEKFLEENKDIEDLKSIEKNQEVKEKQIGIVKKIEEGVQQVVQAAPVVSVGASPLAPVDEVFVESVSDNNAVMRMYSQQEKIEIKKEDLVARTDEEKKAQVEIEKVENLLEERSISFLKLIDDAHNLKSEYEQVNAELYDITKKIQDEIRLLGADFKNNRYKRQSLSQLQGRLRDEIFNLEGLMSTIDIAIVGMTSSRLLFEKAKETLKESITRRLQRASNRYLIREYELTRLSRDARRYAESSLDQVLTSAMKVQEGKSELQRIKEFIEGIRTELSNL</sequence>
<evidence type="ECO:0000313" key="4">
    <source>
        <dbReference type="EMBL" id="AHH11557.1"/>
    </source>
</evidence>
<dbReference type="NCBIfam" id="NF033721">
    <property type="entry name" value="P12_lipo"/>
    <property type="match status" value="1"/>
</dbReference>
<geneLocation type="plasmid" evidence="4">
    <name>unnamed</name>
</geneLocation>
<organism evidence="4">
    <name type="scientific">Borrelia coriaceae ATCC 43381</name>
    <dbReference type="NCBI Taxonomy" id="1408429"/>
    <lineage>
        <taxon>Bacteria</taxon>
        <taxon>Pseudomonadati</taxon>
        <taxon>Spirochaetota</taxon>
        <taxon>Spirochaetia</taxon>
        <taxon>Spirochaetales</taxon>
        <taxon>Borreliaceae</taxon>
        <taxon>Borrelia</taxon>
    </lineage>
</organism>
<proteinExistence type="predicted"/>
<dbReference type="EMBL" id="CP005757">
    <property type="protein sequence ID" value="AHH11557.1"/>
    <property type="molecule type" value="Genomic_DNA"/>
</dbReference>
<dbReference type="InterPro" id="IPR057717">
    <property type="entry name" value="BBH37-like_helical"/>
</dbReference>